<gene>
    <name evidence="2" type="ORF">mRhiFer1_009354</name>
</gene>
<feature type="region of interest" description="Disordered" evidence="1">
    <location>
        <begin position="107"/>
        <end position="141"/>
    </location>
</feature>
<reference evidence="2 3" key="1">
    <citation type="journal article" date="2020" name="Nature">
        <title>Six reference-quality genomes reveal evolution of bat adaptations.</title>
        <authorList>
            <person name="Jebb D."/>
            <person name="Huang Z."/>
            <person name="Pippel M."/>
            <person name="Hughes G.M."/>
            <person name="Lavrichenko K."/>
            <person name="Devanna P."/>
            <person name="Winkler S."/>
            <person name="Jermiin L.S."/>
            <person name="Skirmuntt E.C."/>
            <person name="Katzourakis A."/>
            <person name="Burkitt-Gray L."/>
            <person name="Ray D.A."/>
            <person name="Sullivan K.A.M."/>
            <person name="Roscito J.G."/>
            <person name="Kirilenko B.M."/>
            <person name="Davalos L.M."/>
            <person name="Corthals A.P."/>
            <person name="Power M.L."/>
            <person name="Jones G."/>
            <person name="Ransome R.D."/>
            <person name="Dechmann D.K.N."/>
            <person name="Locatelli A.G."/>
            <person name="Puechmaille S.J."/>
            <person name="Fedrigo O."/>
            <person name="Jarvis E.D."/>
            <person name="Hiller M."/>
            <person name="Vernes S.C."/>
            <person name="Myers E.W."/>
            <person name="Teeling E.C."/>
        </authorList>
    </citation>
    <scope>NUCLEOTIDE SEQUENCE [LARGE SCALE GENOMIC DNA]</scope>
    <source>
        <strain evidence="2">MRhiFer1</strain>
        <tissue evidence="2">Lung</tissue>
    </source>
</reference>
<proteinExistence type="predicted"/>
<comment type="caution">
    <text evidence="2">The sequence shown here is derived from an EMBL/GenBank/DDBJ whole genome shotgun (WGS) entry which is preliminary data.</text>
</comment>
<feature type="region of interest" description="Disordered" evidence="1">
    <location>
        <begin position="63"/>
        <end position="93"/>
    </location>
</feature>
<sequence>MEREATRSELRAALHLPSGHDERLTAQVWGGCGSLGILLRGWRERKARQALWKSARQREQCSLRCGSASPQGLRSSRGQQERGLQTAPVRKREDLIGRMKRLVNLAASHPAASRGSEGASSGRFSQGAARGRELLAKEKKG</sequence>
<evidence type="ECO:0000256" key="1">
    <source>
        <dbReference type="SAM" id="MobiDB-lite"/>
    </source>
</evidence>
<evidence type="ECO:0000313" key="2">
    <source>
        <dbReference type="EMBL" id="KAF6278065.1"/>
    </source>
</evidence>
<dbReference type="EMBL" id="JACAGC010000025">
    <property type="protein sequence ID" value="KAF6278065.1"/>
    <property type="molecule type" value="Genomic_DNA"/>
</dbReference>
<accession>A0A7J7RQ54</accession>
<feature type="compositionally biased region" description="Low complexity" evidence="1">
    <location>
        <begin position="111"/>
        <end position="125"/>
    </location>
</feature>
<feature type="compositionally biased region" description="Polar residues" evidence="1">
    <location>
        <begin position="68"/>
        <end position="78"/>
    </location>
</feature>
<organism evidence="2 3">
    <name type="scientific">Rhinolophus ferrumequinum</name>
    <name type="common">Greater horseshoe bat</name>
    <dbReference type="NCBI Taxonomy" id="59479"/>
    <lineage>
        <taxon>Eukaryota</taxon>
        <taxon>Metazoa</taxon>
        <taxon>Chordata</taxon>
        <taxon>Craniata</taxon>
        <taxon>Vertebrata</taxon>
        <taxon>Euteleostomi</taxon>
        <taxon>Mammalia</taxon>
        <taxon>Eutheria</taxon>
        <taxon>Laurasiatheria</taxon>
        <taxon>Chiroptera</taxon>
        <taxon>Yinpterochiroptera</taxon>
        <taxon>Rhinolophoidea</taxon>
        <taxon>Rhinolophidae</taxon>
        <taxon>Rhinolophinae</taxon>
        <taxon>Rhinolophus</taxon>
    </lineage>
</organism>
<feature type="compositionally biased region" description="Basic and acidic residues" evidence="1">
    <location>
        <begin position="130"/>
        <end position="141"/>
    </location>
</feature>
<protein>
    <submittedName>
        <fullName evidence="2">Uncharacterized protein</fullName>
    </submittedName>
</protein>
<dbReference type="AlphaFoldDB" id="A0A7J7RQ54"/>
<name>A0A7J7RQ54_RHIFE</name>
<evidence type="ECO:0000313" key="3">
    <source>
        <dbReference type="Proteomes" id="UP000585614"/>
    </source>
</evidence>
<dbReference type="Proteomes" id="UP000585614">
    <property type="component" value="Unassembled WGS sequence"/>
</dbReference>